<feature type="region of interest" description="Disordered" evidence="1">
    <location>
        <begin position="58"/>
        <end position="79"/>
    </location>
</feature>
<dbReference type="EMBL" id="CAADRP010000002">
    <property type="protein sequence ID" value="VFU21335.1"/>
    <property type="molecule type" value="Genomic_DNA"/>
</dbReference>
<gene>
    <name evidence="3" type="ORF">SVIM_LOCUS12771</name>
</gene>
<name>A0A6N2K0H9_SALVM</name>
<keyword evidence="2" id="KW-1133">Transmembrane helix</keyword>
<feature type="transmembrane region" description="Helical" evidence="2">
    <location>
        <begin position="12"/>
        <end position="32"/>
    </location>
</feature>
<reference evidence="3" key="1">
    <citation type="submission" date="2019-03" db="EMBL/GenBank/DDBJ databases">
        <authorList>
            <person name="Mank J."/>
            <person name="Almeida P."/>
        </authorList>
    </citation>
    <scope>NUCLEOTIDE SEQUENCE</scope>
    <source>
        <strain evidence="3">78183</strain>
    </source>
</reference>
<evidence type="ECO:0000313" key="3">
    <source>
        <dbReference type="EMBL" id="VFU21335.1"/>
    </source>
</evidence>
<sequence length="128" mass="14629">MKSLEQINRFKTVLISIIMFVYDLIGLVPHGLARVFLRAQHFYSWAARQVETKLRKEDEQPAGLVARQNNNEKRSGIGDEKEELNGAVLTLLRGPLNSSKATFPIVVSKIHDSSSLLEQKKMVFDEFW</sequence>
<feature type="compositionally biased region" description="Basic and acidic residues" evidence="1">
    <location>
        <begin position="70"/>
        <end position="79"/>
    </location>
</feature>
<keyword evidence="2" id="KW-0812">Transmembrane</keyword>
<proteinExistence type="predicted"/>
<accession>A0A6N2K0H9</accession>
<organism evidence="3">
    <name type="scientific">Salix viminalis</name>
    <name type="common">Common osier</name>
    <name type="synonym">Basket willow</name>
    <dbReference type="NCBI Taxonomy" id="40686"/>
    <lineage>
        <taxon>Eukaryota</taxon>
        <taxon>Viridiplantae</taxon>
        <taxon>Streptophyta</taxon>
        <taxon>Embryophyta</taxon>
        <taxon>Tracheophyta</taxon>
        <taxon>Spermatophyta</taxon>
        <taxon>Magnoliopsida</taxon>
        <taxon>eudicotyledons</taxon>
        <taxon>Gunneridae</taxon>
        <taxon>Pentapetalae</taxon>
        <taxon>rosids</taxon>
        <taxon>fabids</taxon>
        <taxon>Malpighiales</taxon>
        <taxon>Salicaceae</taxon>
        <taxon>Saliceae</taxon>
        <taxon>Salix</taxon>
    </lineage>
</organism>
<evidence type="ECO:0000256" key="1">
    <source>
        <dbReference type="SAM" id="MobiDB-lite"/>
    </source>
</evidence>
<protein>
    <submittedName>
        <fullName evidence="3">Uncharacterized protein</fullName>
    </submittedName>
</protein>
<dbReference type="AlphaFoldDB" id="A0A6N2K0H9"/>
<keyword evidence="2" id="KW-0472">Membrane</keyword>
<evidence type="ECO:0000256" key="2">
    <source>
        <dbReference type="SAM" id="Phobius"/>
    </source>
</evidence>